<dbReference type="EMBL" id="CP075864">
    <property type="protein sequence ID" value="QYS95121.1"/>
    <property type="molecule type" value="Genomic_DNA"/>
</dbReference>
<keyword evidence="2" id="KW-1185">Reference proteome</keyword>
<evidence type="ECO:0000313" key="2">
    <source>
        <dbReference type="Proteomes" id="UP000826661"/>
    </source>
</evidence>
<name>A0A8G0L3H7_9HYPO</name>
<reference evidence="1 2" key="1">
    <citation type="journal article" date="2021" name="BMC Genomics">
        <title>Telomere-to-telomere genome assembly of asparaginase-producing Trichoderma simmonsii.</title>
        <authorList>
            <person name="Chung D."/>
            <person name="Kwon Y.M."/>
            <person name="Yang Y."/>
        </authorList>
    </citation>
    <scope>NUCLEOTIDE SEQUENCE [LARGE SCALE GENOMIC DNA]</scope>
    <source>
        <strain evidence="1 2">GH-Sj1</strain>
    </source>
</reference>
<protein>
    <submittedName>
        <fullName evidence="1">Uncharacterized protein</fullName>
    </submittedName>
</protein>
<sequence>MVITPTPNGADSAVHGCLSFWRRSAVLRHVSEDATVSGLDIHGSMAVVSDTVFGPYQHGIHRTEQMVQIENCIVVYIH</sequence>
<accession>A0A8G0L3H7</accession>
<dbReference type="AlphaFoldDB" id="A0A8G0L3H7"/>
<evidence type="ECO:0000313" key="1">
    <source>
        <dbReference type="EMBL" id="QYS95121.1"/>
    </source>
</evidence>
<proteinExistence type="predicted"/>
<dbReference type="Proteomes" id="UP000826661">
    <property type="component" value="Chromosome I"/>
</dbReference>
<organism evidence="1 2">
    <name type="scientific">Trichoderma simmonsii</name>
    <dbReference type="NCBI Taxonomy" id="1491479"/>
    <lineage>
        <taxon>Eukaryota</taxon>
        <taxon>Fungi</taxon>
        <taxon>Dikarya</taxon>
        <taxon>Ascomycota</taxon>
        <taxon>Pezizomycotina</taxon>
        <taxon>Sordariomycetes</taxon>
        <taxon>Hypocreomycetidae</taxon>
        <taxon>Hypocreales</taxon>
        <taxon>Hypocreaceae</taxon>
        <taxon>Trichoderma</taxon>
    </lineage>
</organism>
<gene>
    <name evidence="1" type="ORF">H0G86_002436</name>
</gene>